<name>A0A1M7XWU0_9FIRM</name>
<keyword evidence="3" id="KW-1185">Reference proteome</keyword>
<organism evidence="2 3">
    <name type="scientific">Anaerocolumna xylanovorans DSM 12503</name>
    <dbReference type="NCBI Taxonomy" id="1121345"/>
    <lineage>
        <taxon>Bacteria</taxon>
        <taxon>Bacillati</taxon>
        <taxon>Bacillota</taxon>
        <taxon>Clostridia</taxon>
        <taxon>Lachnospirales</taxon>
        <taxon>Lachnospiraceae</taxon>
        <taxon>Anaerocolumna</taxon>
    </lineage>
</organism>
<protein>
    <recommendedName>
        <fullName evidence="4">DUF4358 domain-containing protein</fullName>
    </recommendedName>
</protein>
<dbReference type="PROSITE" id="PS51257">
    <property type="entry name" value="PROKAR_LIPOPROTEIN"/>
    <property type="match status" value="1"/>
</dbReference>
<evidence type="ECO:0000256" key="1">
    <source>
        <dbReference type="SAM" id="SignalP"/>
    </source>
</evidence>
<accession>A0A1M7XWU0</accession>
<evidence type="ECO:0008006" key="4">
    <source>
        <dbReference type="Google" id="ProtNLM"/>
    </source>
</evidence>
<feature type="chain" id="PRO_5012455475" description="DUF4358 domain-containing protein" evidence="1">
    <location>
        <begin position="26"/>
        <end position="178"/>
    </location>
</feature>
<proteinExistence type="predicted"/>
<dbReference type="EMBL" id="FRFD01000003">
    <property type="protein sequence ID" value="SHO43248.1"/>
    <property type="molecule type" value="Genomic_DNA"/>
</dbReference>
<dbReference type="RefSeq" id="WP_073586903.1">
    <property type="nucleotide sequence ID" value="NZ_FRFD01000003.1"/>
</dbReference>
<gene>
    <name evidence="2" type="ORF">SAMN02745217_00144</name>
</gene>
<dbReference type="OrthoDB" id="1853584at2"/>
<evidence type="ECO:0000313" key="3">
    <source>
        <dbReference type="Proteomes" id="UP000184612"/>
    </source>
</evidence>
<sequence>MFKKIMSMMMIAVLVIGLGACSKSAKDTVTKGPEGEPGDIINKIYEQKDPGLKLETTKLDLTDSDKLKYYLGLTDASLIKEAAVSEAMITSQAYSLVLVRVKDSKDTEKAAKEMLDGIDQRKWICVMADDLKVAACGDIIMLIMVQSQIADTVTSDQLVDAFKIVCGGKLDQTLAKDE</sequence>
<keyword evidence="1" id="KW-0732">Signal</keyword>
<dbReference type="AlphaFoldDB" id="A0A1M7XWU0"/>
<evidence type="ECO:0000313" key="2">
    <source>
        <dbReference type="EMBL" id="SHO43248.1"/>
    </source>
</evidence>
<dbReference type="STRING" id="1121345.SAMN02745217_00144"/>
<feature type="signal peptide" evidence="1">
    <location>
        <begin position="1"/>
        <end position="25"/>
    </location>
</feature>
<reference evidence="2 3" key="1">
    <citation type="submission" date="2016-12" db="EMBL/GenBank/DDBJ databases">
        <authorList>
            <person name="Song W.-J."/>
            <person name="Kurnit D.M."/>
        </authorList>
    </citation>
    <scope>NUCLEOTIDE SEQUENCE [LARGE SCALE GENOMIC DNA]</scope>
    <source>
        <strain evidence="2 3">DSM 12503</strain>
    </source>
</reference>
<dbReference type="Proteomes" id="UP000184612">
    <property type="component" value="Unassembled WGS sequence"/>
</dbReference>